<sequence>MRGEHFIPFRRTDIVSMCADQLPDAEREPFHSFATMLASLLHHRFHARIEALKDAYHPFNPEADTRAVAPLEAKERLAAQQRLEEELAALARAANFTPIDSADLERAFNEHSLLKVRLAADRGAVTKTILFRRGESTRTRTIPTWWGLRRKTVTFTNYARVLVYATFRDAEGLRESEIERLPYRPGSTIIKLFQNVPRDDLEMVLPNVKIRMRRIDKLLIGIPALVSGIVVIVTKLLASGWLLLLLLAFWLGLREEPVVLNKTGLISVAIGLIAFGAYVVRQVTNFKNRKILFMKALSENLYFRNLDNDAGVFHHLLDAAEEAEVTEVLLAYHFLRTADGPQAGRDVAELDRRIEEFFAQRWDTQVDFEVEDGLRKLRDLALVSEDAEGGLRALPLDEAQEHLHRVWDDLFVSAQPTPQR</sequence>
<dbReference type="Proteomes" id="UP000612899">
    <property type="component" value="Unassembled WGS sequence"/>
</dbReference>
<dbReference type="RefSeq" id="WP_203905982.1">
    <property type="nucleotide sequence ID" value="NZ_BONY01000001.1"/>
</dbReference>
<reference evidence="2" key="1">
    <citation type="submission" date="2021-01" db="EMBL/GenBank/DDBJ databases">
        <title>Whole genome shotgun sequence of Rhizocola hellebori NBRC 109834.</title>
        <authorList>
            <person name="Komaki H."/>
            <person name="Tamura T."/>
        </authorList>
    </citation>
    <scope>NUCLEOTIDE SEQUENCE</scope>
    <source>
        <strain evidence="2">NBRC 109834</strain>
    </source>
</reference>
<evidence type="ECO:0000313" key="3">
    <source>
        <dbReference type="Proteomes" id="UP000612899"/>
    </source>
</evidence>
<gene>
    <name evidence="2" type="ORF">Rhe02_00970</name>
</gene>
<feature type="transmembrane region" description="Helical" evidence="1">
    <location>
        <begin position="263"/>
        <end position="280"/>
    </location>
</feature>
<dbReference type="AlphaFoldDB" id="A0A8J3Q292"/>
<evidence type="ECO:0000313" key="2">
    <source>
        <dbReference type="EMBL" id="GIH02030.1"/>
    </source>
</evidence>
<name>A0A8J3Q292_9ACTN</name>
<proteinExistence type="predicted"/>
<dbReference type="EMBL" id="BONY01000001">
    <property type="protein sequence ID" value="GIH02030.1"/>
    <property type="molecule type" value="Genomic_DNA"/>
</dbReference>
<feature type="transmembrane region" description="Helical" evidence="1">
    <location>
        <begin position="218"/>
        <end position="251"/>
    </location>
</feature>
<organism evidence="2 3">
    <name type="scientific">Rhizocola hellebori</name>
    <dbReference type="NCBI Taxonomy" id="1392758"/>
    <lineage>
        <taxon>Bacteria</taxon>
        <taxon>Bacillati</taxon>
        <taxon>Actinomycetota</taxon>
        <taxon>Actinomycetes</taxon>
        <taxon>Micromonosporales</taxon>
        <taxon>Micromonosporaceae</taxon>
        <taxon>Rhizocola</taxon>
    </lineage>
</organism>
<keyword evidence="3" id="KW-1185">Reference proteome</keyword>
<protein>
    <recommendedName>
        <fullName evidence="4">DUF3754 domain-containing protein</fullName>
    </recommendedName>
</protein>
<evidence type="ECO:0000256" key="1">
    <source>
        <dbReference type="SAM" id="Phobius"/>
    </source>
</evidence>
<evidence type="ECO:0008006" key="4">
    <source>
        <dbReference type="Google" id="ProtNLM"/>
    </source>
</evidence>
<keyword evidence="1" id="KW-0812">Transmembrane</keyword>
<dbReference type="InterPro" id="IPR022227">
    <property type="entry name" value="DUF3754"/>
</dbReference>
<dbReference type="PANTHER" id="PTHR33645:SF11">
    <property type="entry name" value="AMINOPEPTIDASE (DUF3754)"/>
    <property type="match status" value="1"/>
</dbReference>
<comment type="caution">
    <text evidence="2">The sequence shown here is derived from an EMBL/GenBank/DDBJ whole genome shotgun (WGS) entry which is preliminary data.</text>
</comment>
<dbReference type="PANTHER" id="PTHR33645">
    <property type="entry name" value="AMINOPEPTIDASE (DUF3754)"/>
    <property type="match status" value="1"/>
</dbReference>
<dbReference type="Pfam" id="PF12576">
    <property type="entry name" value="DUF3754"/>
    <property type="match status" value="1"/>
</dbReference>
<keyword evidence="1" id="KW-1133">Transmembrane helix</keyword>
<accession>A0A8J3Q292</accession>
<keyword evidence="1" id="KW-0472">Membrane</keyword>